<dbReference type="EMBL" id="JAEQMY010000024">
    <property type="protein sequence ID" value="MBL0405596.1"/>
    <property type="molecule type" value="Genomic_DNA"/>
</dbReference>
<accession>A0A936Z9R5</accession>
<evidence type="ECO:0000313" key="3">
    <source>
        <dbReference type="EMBL" id="MBL0405596.1"/>
    </source>
</evidence>
<dbReference type="Proteomes" id="UP000605848">
    <property type="component" value="Unassembled WGS sequence"/>
</dbReference>
<feature type="region of interest" description="Disordered" evidence="2">
    <location>
        <begin position="39"/>
        <end position="69"/>
    </location>
</feature>
<evidence type="ECO:0000313" key="4">
    <source>
        <dbReference type="Proteomes" id="UP000605848"/>
    </source>
</evidence>
<protein>
    <submittedName>
        <fullName evidence="3">Uncharacterized protein</fullName>
    </submittedName>
</protein>
<feature type="compositionally biased region" description="Low complexity" evidence="2">
    <location>
        <begin position="253"/>
        <end position="273"/>
    </location>
</feature>
<gene>
    <name evidence="3" type="ORF">JKG68_16640</name>
</gene>
<name>A0A936Z9R5_9HYPH</name>
<dbReference type="RefSeq" id="WP_202061664.1">
    <property type="nucleotide sequence ID" value="NZ_JAEQMY010000024.1"/>
</dbReference>
<feature type="compositionally biased region" description="Low complexity" evidence="2">
    <location>
        <begin position="39"/>
        <end position="54"/>
    </location>
</feature>
<sequence>MAGALVVGGATAYLLPGFAGDRLATEVHLPPVTDARPVAGEAHARAPAAPSSPAGKWQDLPPLPAESPVDAPADEEIRVLSLQAALEREKERADAAQRDLLGLRGQLASIEENEALMAEYRSAAIEEKERANNALLRAAASHEELASLRAGMIEAQKAAENERAKATLAHKQIEAMQGQLAALTSKEAARAEAKSLPQPKQDQVAAISPPADRMNVLPANPARSLPPSNERKGPVRDTQPVKDPDATSRKARQASPPKAKAPARPADDAATASIRSPRQRPEPAAARVTMLEREARPQSTSSADKVSKKVPRPRMLAQDARDLPGPRGLSLPRALLPDSRLW</sequence>
<comment type="caution">
    <text evidence="3">The sequence shown here is derived from an EMBL/GenBank/DDBJ whole genome shotgun (WGS) entry which is preliminary data.</text>
</comment>
<dbReference type="AlphaFoldDB" id="A0A936Z9R5"/>
<evidence type="ECO:0000256" key="1">
    <source>
        <dbReference type="SAM" id="Coils"/>
    </source>
</evidence>
<evidence type="ECO:0000256" key="2">
    <source>
        <dbReference type="SAM" id="MobiDB-lite"/>
    </source>
</evidence>
<reference evidence="3" key="1">
    <citation type="submission" date="2021-01" db="EMBL/GenBank/DDBJ databases">
        <title>Microvirga sp.</title>
        <authorList>
            <person name="Kim M.K."/>
        </authorList>
    </citation>
    <scope>NUCLEOTIDE SEQUENCE</scope>
    <source>
        <strain evidence="3">5420S-16</strain>
    </source>
</reference>
<keyword evidence="4" id="KW-1185">Reference proteome</keyword>
<keyword evidence="1" id="KW-0175">Coiled coil</keyword>
<feature type="coiled-coil region" evidence="1">
    <location>
        <begin position="79"/>
        <end position="145"/>
    </location>
</feature>
<organism evidence="3 4">
    <name type="scientific">Microvirga aerilata</name>
    <dbReference type="NCBI Taxonomy" id="670292"/>
    <lineage>
        <taxon>Bacteria</taxon>
        <taxon>Pseudomonadati</taxon>
        <taxon>Pseudomonadota</taxon>
        <taxon>Alphaproteobacteria</taxon>
        <taxon>Hyphomicrobiales</taxon>
        <taxon>Methylobacteriaceae</taxon>
        <taxon>Microvirga</taxon>
    </lineage>
</organism>
<feature type="region of interest" description="Disordered" evidence="2">
    <location>
        <begin position="190"/>
        <end position="342"/>
    </location>
</feature>
<feature type="compositionally biased region" description="Basic and acidic residues" evidence="2">
    <location>
        <begin position="229"/>
        <end position="248"/>
    </location>
</feature>
<proteinExistence type="predicted"/>